<feature type="compositionally biased region" description="Acidic residues" evidence="1">
    <location>
        <begin position="806"/>
        <end position="823"/>
    </location>
</feature>
<feature type="compositionally biased region" description="Polar residues" evidence="1">
    <location>
        <begin position="1129"/>
        <end position="1140"/>
    </location>
</feature>
<dbReference type="EMBL" id="CP092625">
    <property type="protein sequence ID" value="UMM41234.1"/>
    <property type="molecule type" value="Genomic_DNA"/>
</dbReference>
<reference evidence="2 3" key="1">
    <citation type="submission" date="2022-04" db="EMBL/GenBank/DDBJ databases">
        <title>Chromosome-level reference genomes for two strains of Caenorhabditis briggsae: an improved platform for comparative genomics.</title>
        <authorList>
            <person name="Stevens L."/>
            <person name="Andersen E."/>
        </authorList>
    </citation>
    <scope>NUCLEOTIDE SEQUENCE [LARGE SCALE GENOMIC DNA]</scope>
    <source>
        <strain evidence="2">VX34</strain>
        <tissue evidence="2">Whole-organism</tissue>
    </source>
</reference>
<sequence>MHHTIKTEPNHGYSPPPIRQFLIKEELIDNSYSLSSTVEQEVIDEWLSEIYSGMVKNDSFREPIRSLMSETAQMEENFSTGNGYMQYQTQGNLVTPSFNGWYPTQVPELTTKQEFISENLQLTTREEDVQEDNVVEYQNQSNMVTPSCNAFFPTQVSGLTIKQDSISENLQLASREEDAQRDNLVMEMYRTIKTDPNHEYSPSPLLQSLIKKEVIDDSYSFTIPENTVKQEAFDKMLEQKICNRMVKNGYQTQSNLALPSFIGLLSTQIPGMPIKKETNSENRQVALPEKHNEDDNIVGEWDASTELDHLPNSSNSDSEEATVSQEAFTGSTRKSFTQWSSEWDNLIMNEFFNCIRTKLLGFKIIAEAFLKKHEVGISLNTVIMCFKRVFKKRLRDPNVPEKEKMKMQKATKSWKMTKRYQEEVLNNRRPIGRTFNTKATSVRTTQWSKSWDKIIMDEFMKIAMNESLDVFSVNKFCKKFKDEHNLATPVSRLVKNFEQAFNERLKDVNVELESNLKMLLKHKTKVPLELTKQLLQEMHCAIKTEPSDVDVPPPIQQFLVKQESTDSFSIPENRVKQEPNDDTLESKISDRMAKNESFQEPIQSLVYKTAQPEEHISTRNVCMQYQTLSNMVMPPFNGFFPIQVSEQTIKQESISEHLQLTEDERDAQEDNVRMDMYRNFETNPNYQYSQPPIMKLGIKKVLVDDSYSFSIPENTVKQEAIDKRLESKVCEEMVENESFREPLRSFMSDSAQNEDHFLPGNAYMQLQSQNNLANPSFNGLFPTQIPELATKIQSTSEKRHEKNNEDDNVVEEWDASTELDELPTSDNINSKEATVSHKAFTGSTREHFLQWSSECDNLLMDEFLKCIRETKQFDLNHIAEEFLKNHKVDVSLNTVKTCFKQVFLKRLTDPNVPEEEKIEMQRATKRMNMTKKFEEAQELGFIPMDVSSSSQHKVVAHNAFMTNATSTTSKTANRSTIQRNVKTSESYEWNNSWDTKMINEFMKLATDGSSKSFCLKKFCEKFKTEHNLAITISRLVRTFKHIFDECLRDATVELESKLKMLLKYKIKVPLELTEKFASLGNILYTNTGSVQSYVPITCPSMTYSNKSSGSFQWMYHLPRQHTVVPHNDFMTNSTSTTSETVHQKSFEYSKTQSSTGPVRREEHRYT</sequence>
<evidence type="ECO:0000313" key="3">
    <source>
        <dbReference type="Proteomes" id="UP000829354"/>
    </source>
</evidence>
<proteinExistence type="predicted"/>
<evidence type="ECO:0000313" key="2">
    <source>
        <dbReference type="EMBL" id="UMM41234.1"/>
    </source>
</evidence>
<dbReference type="AlphaFoldDB" id="A0AAE9JST9"/>
<feature type="compositionally biased region" description="Basic and acidic residues" evidence="1">
    <location>
        <begin position="796"/>
        <end position="805"/>
    </location>
</feature>
<keyword evidence="3" id="KW-1185">Reference proteome</keyword>
<evidence type="ECO:0000256" key="1">
    <source>
        <dbReference type="SAM" id="MobiDB-lite"/>
    </source>
</evidence>
<organism evidence="2 3">
    <name type="scientific">Caenorhabditis briggsae</name>
    <dbReference type="NCBI Taxonomy" id="6238"/>
    <lineage>
        <taxon>Eukaryota</taxon>
        <taxon>Metazoa</taxon>
        <taxon>Ecdysozoa</taxon>
        <taxon>Nematoda</taxon>
        <taxon>Chromadorea</taxon>
        <taxon>Rhabditida</taxon>
        <taxon>Rhabditina</taxon>
        <taxon>Rhabditomorpha</taxon>
        <taxon>Rhabditoidea</taxon>
        <taxon>Rhabditidae</taxon>
        <taxon>Peloderinae</taxon>
        <taxon>Caenorhabditis</taxon>
    </lineage>
</organism>
<feature type="region of interest" description="Disordered" evidence="1">
    <location>
        <begin position="308"/>
        <end position="329"/>
    </location>
</feature>
<feature type="region of interest" description="Disordered" evidence="1">
    <location>
        <begin position="793"/>
        <end position="830"/>
    </location>
</feature>
<protein>
    <submittedName>
        <fullName evidence="2">Uncharacterized protein</fullName>
    </submittedName>
</protein>
<feature type="region of interest" description="Disordered" evidence="1">
    <location>
        <begin position="1129"/>
        <end position="1166"/>
    </location>
</feature>
<dbReference type="Proteomes" id="UP000829354">
    <property type="component" value="Chromosome X"/>
</dbReference>
<gene>
    <name evidence="2" type="ORF">L5515_017582</name>
</gene>
<accession>A0AAE9JST9</accession>
<name>A0AAE9JST9_CAEBR</name>
<feature type="compositionally biased region" description="Polar residues" evidence="1">
    <location>
        <begin position="311"/>
        <end position="329"/>
    </location>
</feature>